<protein>
    <submittedName>
        <fullName evidence="1">Uncharacterized protein</fullName>
    </submittedName>
</protein>
<sequence>MFILGHQWVNSERKNNLIVQIGLCKYVSFINLDWCCFQNVVENFNHYSEVGAGTGTE</sequence>
<proteinExistence type="predicted"/>
<name>A0A3P6DBC0_BRACM</name>
<dbReference type="AlphaFoldDB" id="A0A3P6DBC0"/>
<accession>A0A3P6DBC0</accession>
<organism evidence="1">
    <name type="scientific">Brassica campestris</name>
    <name type="common">Field mustard</name>
    <dbReference type="NCBI Taxonomy" id="3711"/>
    <lineage>
        <taxon>Eukaryota</taxon>
        <taxon>Viridiplantae</taxon>
        <taxon>Streptophyta</taxon>
        <taxon>Embryophyta</taxon>
        <taxon>Tracheophyta</taxon>
        <taxon>Spermatophyta</taxon>
        <taxon>Magnoliopsida</taxon>
        <taxon>eudicotyledons</taxon>
        <taxon>Gunneridae</taxon>
        <taxon>Pentapetalae</taxon>
        <taxon>rosids</taxon>
        <taxon>malvids</taxon>
        <taxon>Brassicales</taxon>
        <taxon>Brassicaceae</taxon>
        <taxon>Brassiceae</taxon>
        <taxon>Brassica</taxon>
    </lineage>
</organism>
<reference evidence="1" key="1">
    <citation type="submission" date="2018-11" db="EMBL/GenBank/DDBJ databases">
        <authorList>
            <consortium name="Genoscope - CEA"/>
            <person name="William W."/>
        </authorList>
    </citation>
    <scope>NUCLEOTIDE SEQUENCE</scope>
</reference>
<evidence type="ECO:0000313" key="1">
    <source>
        <dbReference type="EMBL" id="VDD23488.1"/>
    </source>
</evidence>
<dbReference type="EMBL" id="LR031587">
    <property type="protein sequence ID" value="VDD23488.1"/>
    <property type="molecule type" value="Genomic_DNA"/>
</dbReference>
<gene>
    <name evidence="1" type="ORF">BRASC37T46112Z</name>
</gene>